<dbReference type="InterPro" id="IPR045851">
    <property type="entry name" value="AMP-bd_C_sf"/>
</dbReference>
<dbReference type="EMBL" id="AM746676">
    <property type="protein sequence ID" value="CAN98396.1"/>
    <property type="molecule type" value="Genomic_DNA"/>
</dbReference>
<keyword evidence="3" id="KW-0436">Ligase</keyword>
<dbReference type="Pfam" id="PF00501">
    <property type="entry name" value="AMP-binding"/>
    <property type="match status" value="1"/>
</dbReference>
<dbReference type="AlphaFoldDB" id="A9FN68"/>
<dbReference type="InterPro" id="IPR000873">
    <property type="entry name" value="AMP-dep_synth/lig_dom"/>
</dbReference>
<evidence type="ECO:0000259" key="2">
    <source>
        <dbReference type="Pfam" id="PF13193"/>
    </source>
</evidence>
<evidence type="ECO:0000259" key="1">
    <source>
        <dbReference type="Pfam" id="PF00501"/>
    </source>
</evidence>
<dbReference type="STRING" id="448385.sce8226"/>
<proteinExistence type="predicted"/>
<dbReference type="InterPro" id="IPR025110">
    <property type="entry name" value="AMP-bd_C"/>
</dbReference>
<dbReference type="CDD" id="cd04433">
    <property type="entry name" value="AFD_class_I"/>
    <property type="match status" value="1"/>
</dbReference>
<name>A9FN68_SORC5</name>
<reference evidence="3 4" key="1">
    <citation type="journal article" date="2007" name="Nat. Biotechnol.">
        <title>Complete genome sequence of the myxobacterium Sorangium cellulosum.</title>
        <authorList>
            <person name="Schneiker S."/>
            <person name="Perlova O."/>
            <person name="Kaiser O."/>
            <person name="Gerth K."/>
            <person name="Alici A."/>
            <person name="Altmeyer M.O."/>
            <person name="Bartels D."/>
            <person name="Bekel T."/>
            <person name="Beyer S."/>
            <person name="Bode E."/>
            <person name="Bode H.B."/>
            <person name="Bolten C.J."/>
            <person name="Choudhuri J.V."/>
            <person name="Doss S."/>
            <person name="Elnakady Y.A."/>
            <person name="Frank B."/>
            <person name="Gaigalat L."/>
            <person name="Goesmann A."/>
            <person name="Groeger C."/>
            <person name="Gross F."/>
            <person name="Jelsbak L."/>
            <person name="Jelsbak L."/>
            <person name="Kalinowski J."/>
            <person name="Kegler C."/>
            <person name="Knauber T."/>
            <person name="Konietzny S."/>
            <person name="Kopp M."/>
            <person name="Krause L."/>
            <person name="Krug D."/>
            <person name="Linke B."/>
            <person name="Mahmud T."/>
            <person name="Martinez-Arias R."/>
            <person name="McHardy A.C."/>
            <person name="Merai M."/>
            <person name="Meyer F."/>
            <person name="Mormann S."/>
            <person name="Munoz-Dorado J."/>
            <person name="Perez J."/>
            <person name="Pradella S."/>
            <person name="Rachid S."/>
            <person name="Raddatz G."/>
            <person name="Rosenau F."/>
            <person name="Rueckert C."/>
            <person name="Sasse F."/>
            <person name="Scharfe M."/>
            <person name="Schuster S.C."/>
            <person name="Suen G."/>
            <person name="Treuner-Lange A."/>
            <person name="Velicer G.J."/>
            <person name="Vorholter F.-J."/>
            <person name="Weissman K.J."/>
            <person name="Welch R.D."/>
            <person name="Wenzel S.C."/>
            <person name="Whitworth D.E."/>
            <person name="Wilhelm S."/>
            <person name="Wittmann C."/>
            <person name="Bloecker H."/>
            <person name="Puehler A."/>
            <person name="Mueller R."/>
        </authorList>
    </citation>
    <scope>NUCLEOTIDE SEQUENCE [LARGE SCALE GENOMIC DNA]</scope>
    <source>
        <strain evidence="4">So ce56</strain>
    </source>
</reference>
<dbReference type="PANTHER" id="PTHR43767">
    <property type="entry name" value="LONG-CHAIN-FATTY-ACID--COA LIGASE"/>
    <property type="match status" value="1"/>
</dbReference>
<organism evidence="3 4">
    <name type="scientific">Sorangium cellulosum (strain So ce56)</name>
    <name type="common">Polyangium cellulosum (strain So ce56)</name>
    <dbReference type="NCBI Taxonomy" id="448385"/>
    <lineage>
        <taxon>Bacteria</taxon>
        <taxon>Pseudomonadati</taxon>
        <taxon>Myxococcota</taxon>
        <taxon>Polyangia</taxon>
        <taxon>Polyangiales</taxon>
        <taxon>Polyangiaceae</taxon>
        <taxon>Sorangium</taxon>
    </lineage>
</organism>
<dbReference type="Gene3D" id="3.40.50.12780">
    <property type="entry name" value="N-terminal domain of ligase-like"/>
    <property type="match status" value="1"/>
</dbReference>
<dbReference type="BioCyc" id="SCEL448385:SCE_RS42135-MONOMER"/>
<dbReference type="eggNOG" id="COG0318">
    <property type="taxonomic scope" value="Bacteria"/>
</dbReference>
<evidence type="ECO:0000313" key="4">
    <source>
        <dbReference type="Proteomes" id="UP000002139"/>
    </source>
</evidence>
<feature type="domain" description="AMP-dependent synthetase/ligase" evidence="1">
    <location>
        <begin position="34"/>
        <end position="386"/>
    </location>
</feature>
<gene>
    <name evidence="3" type="ordered locus">sce8226</name>
</gene>
<dbReference type="SUPFAM" id="SSF56801">
    <property type="entry name" value="Acetyl-CoA synthetase-like"/>
    <property type="match status" value="1"/>
</dbReference>
<keyword evidence="4" id="KW-1185">Reference proteome</keyword>
<dbReference type="GO" id="GO:0016878">
    <property type="term" value="F:acid-thiol ligase activity"/>
    <property type="evidence" value="ECO:0007669"/>
    <property type="project" value="UniProtKB-ARBA"/>
</dbReference>
<dbReference type="InterPro" id="IPR042099">
    <property type="entry name" value="ANL_N_sf"/>
</dbReference>
<dbReference type="KEGG" id="scl:sce8226"/>
<dbReference type="HOGENOM" id="CLU_000022_59_0_7"/>
<dbReference type="Proteomes" id="UP000002139">
    <property type="component" value="Chromosome"/>
</dbReference>
<dbReference type="RefSeq" id="WP_012240835.1">
    <property type="nucleotide sequence ID" value="NC_010162.1"/>
</dbReference>
<dbReference type="EC" id="6.2.1.-" evidence="3"/>
<dbReference type="PANTHER" id="PTHR43767:SF1">
    <property type="entry name" value="NONRIBOSOMAL PEPTIDE SYNTHASE PES1 (EUROFUNG)-RELATED"/>
    <property type="match status" value="1"/>
</dbReference>
<dbReference type="Pfam" id="PF13193">
    <property type="entry name" value="AMP-binding_C"/>
    <property type="match status" value="1"/>
</dbReference>
<evidence type="ECO:0000313" key="3">
    <source>
        <dbReference type="EMBL" id="CAN98396.1"/>
    </source>
</evidence>
<dbReference type="OrthoDB" id="9799237at2"/>
<dbReference type="InterPro" id="IPR050237">
    <property type="entry name" value="ATP-dep_AMP-bd_enzyme"/>
</dbReference>
<sequence length="536" mass="57065">MSTDFDLAHSYGGVPFDRTLPIEPTIIAHIAARALSQGDDPFLTAARADGGVVTLTYRDLEALSRRVSSWVRRRLGAGSGDVLALVPTNEASSVVTLFGALRAGCALLLLSPADPAGRLRQLAEALGAKAVLRSPDVAADVLPEAIPVPEAASLEDGAASDPDPAVEPRADALFFGTSGSTATSKLVAQSHYAAAVNAEALRRHHGLKRGDRLLGCLPIHHVNCLHFTIFATLAAGAHAVLAHAFDPFGYPRLVERFRPRIASVVPSILEALLGVWRQPALPGDFEYFVSAAAPLTARTARAVREKLGARILQGYGLTETTNFSTTMPADLSEDAYRAHMLDVEIPSIGAALYGNEVAVLDRGGERAAPGEIGEICMRGHNVMTRYAGNDEATAEAFRGGWFHSGDLGYEIDDRRDGRRYFTITGRSKNIAKVRGESVSLDEMDRVLRALPRVEDAACVALQHPLLGEEIVAAIAGSQAAVGDAEILAHLRAVFAPAVLPRRLVRLEAIPRTPTGKLLRADLARRLAALVGAAPER</sequence>
<accession>A9FN68</accession>
<feature type="domain" description="AMP-binding enzyme C-terminal" evidence="2">
    <location>
        <begin position="442"/>
        <end position="516"/>
    </location>
</feature>
<protein>
    <submittedName>
        <fullName evidence="3">Acyl-CoA-ligase/synthetase</fullName>
        <ecNumber evidence="3">6.2.1.-</ecNumber>
    </submittedName>
</protein>
<dbReference type="Gene3D" id="3.30.300.30">
    <property type="match status" value="1"/>
</dbReference>